<dbReference type="Gene3D" id="3.40.190.150">
    <property type="entry name" value="Bordetella uptake gene, domain 1"/>
    <property type="match status" value="2"/>
</dbReference>
<evidence type="ECO:0000313" key="3">
    <source>
        <dbReference type="EMBL" id="MDB6179646.1"/>
    </source>
</evidence>
<organism evidence="3 4">
    <name type="scientific">Paracoccus onchidii</name>
    <dbReference type="NCBI Taxonomy" id="3017813"/>
    <lineage>
        <taxon>Bacteria</taxon>
        <taxon>Pseudomonadati</taxon>
        <taxon>Pseudomonadota</taxon>
        <taxon>Alphaproteobacteria</taxon>
        <taxon>Rhodobacterales</taxon>
        <taxon>Paracoccaceae</taxon>
        <taxon>Paracoccus</taxon>
    </lineage>
</organism>
<accession>A0ABT4ZJX4</accession>
<dbReference type="InterPro" id="IPR042100">
    <property type="entry name" value="Bug_dom1"/>
</dbReference>
<name>A0ABT4ZJX4_9RHOB</name>
<dbReference type="PANTHER" id="PTHR42928:SF5">
    <property type="entry name" value="BLR1237 PROTEIN"/>
    <property type="match status" value="1"/>
</dbReference>
<evidence type="ECO:0000256" key="1">
    <source>
        <dbReference type="ARBA" id="ARBA00006987"/>
    </source>
</evidence>
<comment type="similarity">
    <text evidence="1">Belongs to the UPF0065 (bug) family.</text>
</comment>
<dbReference type="RefSeq" id="WP_271890741.1">
    <property type="nucleotide sequence ID" value="NZ_JAQBIE010000048.1"/>
</dbReference>
<gene>
    <name evidence="3" type="ORF">PAF17_19475</name>
</gene>
<evidence type="ECO:0000313" key="4">
    <source>
        <dbReference type="Proteomes" id="UP001165641"/>
    </source>
</evidence>
<reference evidence="3" key="1">
    <citation type="submission" date="2022-12" db="EMBL/GenBank/DDBJ databases">
        <title>Paracoccus onchidii sp. nov., isolated from a marine invertebrate from the South China Sea.</title>
        <authorList>
            <person name="Xu S."/>
            <person name="Liu Z."/>
            <person name="Xu Y."/>
        </authorList>
    </citation>
    <scope>NUCLEOTIDE SEQUENCE</scope>
    <source>
        <strain evidence="3">Z330</strain>
    </source>
</reference>
<keyword evidence="2" id="KW-0732">Signal</keyword>
<feature type="signal peptide" evidence="2">
    <location>
        <begin position="1"/>
        <end position="21"/>
    </location>
</feature>
<evidence type="ECO:0008006" key="5">
    <source>
        <dbReference type="Google" id="ProtNLM"/>
    </source>
</evidence>
<sequence>MKYMTSCAVMALLAAANVAQAQDGYFAGKTVDVVVPFGQGGATYVSAKFLEPFFEKHLPGNPEVSVIDRPGGGSILGANWFQQNAKDDGTTLLFTTSSTTTPFVLGQNGVEYKLSDYRVAYSHPFSSVAYVSSDISVNSAAEIKNANEQLRYGGISAAASDLPSLLSFEVLDLDVNSILGFNGRGPVRLAFEQGELNLDYQFTPVYLTQVVPSVEAGSAVPLWTGGSMEGGVLKARDSIAPELPSVYEVYEDMNGTPPSGVEWDAFQAIASITYAYGLTAYAHPDTPQEVLDLYAAAVEAINADPEFQKASQEVTNGARLNAGPETEQAIKAALSPSQEVKDYLHTLLTEKFGVRF</sequence>
<feature type="chain" id="PRO_5046232899" description="Tricarboxylate transporter" evidence="2">
    <location>
        <begin position="22"/>
        <end position="356"/>
    </location>
</feature>
<protein>
    <recommendedName>
        <fullName evidence="5">Tricarboxylate transporter</fullName>
    </recommendedName>
</protein>
<comment type="caution">
    <text evidence="3">The sequence shown here is derived from an EMBL/GenBank/DDBJ whole genome shotgun (WGS) entry which is preliminary data.</text>
</comment>
<dbReference type="InterPro" id="IPR005064">
    <property type="entry name" value="BUG"/>
</dbReference>
<keyword evidence="4" id="KW-1185">Reference proteome</keyword>
<evidence type="ECO:0000256" key="2">
    <source>
        <dbReference type="SAM" id="SignalP"/>
    </source>
</evidence>
<dbReference type="Proteomes" id="UP001165641">
    <property type="component" value="Unassembled WGS sequence"/>
</dbReference>
<dbReference type="EMBL" id="JAQBIE010000048">
    <property type="protein sequence ID" value="MDB6179646.1"/>
    <property type="molecule type" value="Genomic_DNA"/>
</dbReference>
<proteinExistence type="inferred from homology"/>
<dbReference type="PANTHER" id="PTHR42928">
    <property type="entry name" value="TRICARBOXYLATE-BINDING PROTEIN"/>
    <property type="match status" value="1"/>
</dbReference>